<sequence length="64" mass="7376">MKRIFITQTKSHIGRLPKHIATVKGLGLRHIGDTVQREDTPSIRGMIKKVFYMVSVNERKKLCI</sequence>
<name>A0A451DHN1_9GAMM</name>
<dbReference type="NCBIfam" id="TIGR01308">
    <property type="entry name" value="rpmD_bact"/>
    <property type="match status" value="1"/>
</dbReference>
<evidence type="ECO:0000256" key="3">
    <source>
        <dbReference type="ARBA" id="ARBA00022980"/>
    </source>
</evidence>
<keyword evidence="4 5" id="KW-0687">Ribonucleoprotein</keyword>
<dbReference type="PANTHER" id="PTHR15892">
    <property type="entry name" value="MITOCHONDRIAL RIBOSOMAL PROTEIN L30"/>
    <property type="match status" value="1"/>
</dbReference>
<evidence type="ECO:0000313" key="7">
    <source>
        <dbReference type="EMBL" id="VFP86157.1"/>
    </source>
</evidence>
<evidence type="ECO:0000256" key="5">
    <source>
        <dbReference type="HAMAP-Rule" id="MF_01371"/>
    </source>
</evidence>
<dbReference type="PIRSF" id="PIRSF002211">
    <property type="entry name" value="Ribosomal_L30_bac-type"/>
    <property type="match status" value="1"/>
</dbReference>
<dbReference type="SUPFAM" id="SSF55129">
    <property type="entry name" value="Ribosomal protein L30p/L7e"/>
    <property type="match status" value="1"/>
</dbReference>
<comment type="subunit">
    <text evidence="2 5">Part of the 50S ribosomal subunit.</text>
</comment>
<dbReference type="InterPro" id="IPR036919">
    <property type="entry name" value="Ribo_uL30_ferredoxin-like_sf"/>
</dbReference>
<dbReference type="GO" id="GO:0022625">
    <property type="term" value="C:cytosolic large ribosomal subunit"/>
    <property type="evidence" value="ECO:0007669"/>
    <property type="project" value="TreeGrafter"/>
</dbReference>
<accession>A0A451DHN1</accession>
<dbReference type="Proteomes" id="UP000294449">
    <property type="component" value="Chromosome"/>
</dbReference>
<organism evidence="7 8">
    <name type="scientific">Buchnera aphidicola</name>
    <name type="common">Cinara pseudotaxifoliae</name>
    <dbReference type="NCBI Taxonomy" id="655384"/>
    <lineage>
        <taxon>Bacteria</taxon>
        <taxon>Pseudomonadati</taxon>
        <taxon>Pseudomonadota</taxon>
        <taxon>Gammaproteobacteria</taxon>
        <taxon>Enterobacterales</taxon>
        <taxon>Erwiniaceae</taxon>
        <taxon>Buchnera</taxon>
    </lineage>
</organism>
<dbReference type="Gene3D" id="3.30.1390.20">
    <property type="entry name" value="Ribosomal protein L30, ferredoxin-like fold domain"/>
    <property type="match status" value="1"/>
</dbReference>
<dbReference type="CDD" id="cd01658">
    <property type="entry name" value="Ribosomal_L30"/>
    <property type="match status" value="1"/>
</dbReference>
<dbReference type="HAMAP" id="MF_01371_B">
    <property type="entry name" value="Ribosomal_uL30_B"/>
    <property type="match status" value="1"/>
</dbReference>
<dbReference type="FunFam" id="3.30.1390.20:FF:000001">
    <property type="entry name" value="50S ribosomal protein L30"/>
    <property type="match status" value="1"/>
</dbReference>
<dbReference type="EMBL" id="LR217732">
    <property type="protein sequence ID" value="VFP86157.1"/>
    <property type="molecule type" value="Genomic_DNA"/>
</dbReference>
<gene>
    <name evidence="5 7" type="primary">rpmD</name>
    <name evidence="7" type="ORF">BUCIPSTX3056_335</name>
</gene>
<dbReference type="Pfam" id="PF00327">
    <property type="entry name" value="Ribosomal_L30"/>
    <property type="match status" value="1"/>
</dbReference>
<dbReference type="PANTHER" id="PTHR15892:SF2">
    <property type="entry name" value="LARGE RIBOSOMAL SUBUNIT PROTEIN UL30M"/>
    <property type="match status" value="1"/>
</dbReference>
<dbReference type="GO" id="GO:0003735">
    <property type="term" value="F:structural constituent of ribosome"/>
    <property type="evidence" value="ECO:0007669"/>
    <property type="project" value="InterPro"/>
</dbReference>
<dbReference type="OrthoDB" id="9812790at2"/>
<dbReference type="STRING" id="655384.GCA_900128595_00336"/>
<proteinExistence type="inferred from homology"/>
<evidence type="ECO:0000259" key="6">
    <source>
        <dbReference type="Pfam" id="PF00327"/>
    </source>
</evidence>
<evidence type="ECO:0000256" key="2">
    <source>
        <dbReference type="ARBA" id="ARBA00011838"/>
    </source>
</evidence>
<evidence type="ECO:0000256" key="1">
    <source>
        <dbReference type="ARBA" id="ARBA00007594"/>
    </source>
</evidence>
<reference evidence="7 8" key="1">
    <citation type="submission" date="2019-02" db="EMBL/GenBank/DDBJ databases">
        <authorList>
            <person name="Manzano-Marin A."/>
            <person name="Manzano-Marin A."/>
        </authorList>
    </citation>
    <scope>NUCLEOTIDE SEQUENCE [LARGE SCALE GENOMIC DNA]</scope>
    <source>
        <strain evidence="7 8">BuCipseudotaxifoliae</strain>
    </source>
</reference>
<dbReference type="RefSeq" id="WP_075474874.1">
    <property type="nucleotide sequence ID" value="NZ_LR217732.1"/>
</dbReference>
<evidence type="ECO:0000256" key="4">
    <source>
        <dbReference type="ARBA" id="ARBA00023274"/>
    </source>
</evidence>
<dbReference type="InterPro" id="IPR016082">
    <property type="entry name" value="Ribosomal_uL30_ferredoxin-like"/>
</dbReference>
<comment type="similarity">
    <text evidence="1 5">Belongs to the universal ribosomal protein uL30 family.</text>
</comment>
<evidence type="ECO:0000313" key="8">
    <source>
        <dbReference type="Proteomes" id="UP000294449"/>
    </source>
</evidence>
<feature type="domain" description="Large ribosomal subunit protein uL30-like ferredoxin-like fold" evidence="6">
    <location>
        <begin position="4"/>
        <end position="54"/>
    </location>
</feature>
<keyword evidence="3 5" id="KW-0689">Ribosomal protein</keyword>
<protein>
    <recommendedName>
        <fullName evidence="5">Large ribosomal subunit protein uL30</fullName>
    </recommendedName>
</protein>
<dbReference type="GO" id="GO:0006412">
    <property type="term" value="P:translation"/>
    <property type="evidence" value="ECO:0007669"/>
    <property type="project" value="UniProtKB-UniRule"/>
</dbReference>
<dbReference type="InterPro" id="IPR005996">
    <property type="entry name" value="Ribosomal_uL30_bac-type"/>
</dbReference>
<dbReference type="AlphaFoldDB" id="A0A451DHN1"/>